<dbReference type="InterPro" id="IPR005467">
    <property type="entry name" value="His_kinase_dom"/>
</dbReference>
<gene>
    <name evidence="11" type="ORF">SAMN05421869_115197</name>
</gene>
<dbReference type="Pfam" id="PF07730">
    <property type="entry name" value="HisKA_3"/>
    <property type="match status" value="1"/>
</dbReference>
<keyword evidence="8" id="KW-0902">Two-component regulatory system</keyword>
<keyword evidence="5" id="KW-0547">Nucleotide-binding</keyword>
<dbReference type="EC" id="2.7.13.3" evidence="2"/>
<comment type="catalytic activity">
    <reaction evidence="1">
        <text>ATP + protein L-histidine = ADP + protein N-phospho-L-histidine.</text>
        <dbReference type="EC" id="2.7.13.3"/>
    </reaction>
</comment>
<dbReference type="Pfam" id="PF02518">
    <property type="entry name" value="HATPase_c"/>
    <property type="match status" value="1"/>
</dbReference>
<keyword evidence="4" id="KW-0808">Transferase</keyword>
<feature type="transmembrane region" description="Helical" evidence="9">
    <location>
        <begin position="84"/>
        <end position="103"/>
    </location>
</feature>
<evidence type="ECO:0000256" key="9">
    <source>
        <dbReference type="SAM" id="Phobius"/>
    </source>
</evidence>
<feature type="domain" description="Histidine kinase" evidence="10">
    <location>
        <begin position="300"/>
        <end position="389"/>
    </location>
</feature>
<keyword evidence="7" id="KW-0067">ATP-binding</keyword>
<dbReference type="SMART" id="SM00387">
    <property type="entry name" value="HATPase_c"/>
    <property type="match status" value="1"/>
</dbReference>
<dbReference type="GO" id="GO:0016020">
    <property type="term" value="C:membrane"/>
    <property type="evidence" value="ECO:0007669"/>
    <property type="project" value="InterPro"/>
</dbReference>
<dbReference type="GO" id="GO:0046983">
    <property type="term" value="F:protein dimerization activity"/>
    <property type="evidence" value="ECO:0007669"/>
    <property type="project" value="InterPro"/>
</dbReference>
<accession>A0A1G9B9G2</accession>
<dbReference type="InterPro" id="IPR011712">
    <property type="entry name" value="Sig_transdc_His_kin_sub3_dim/P"/>
</dbReference>
<dbReference type="GO" id="GO:0005524">
    <property type="term" value="F:ATP binding"/>
    <property type="evidence" value="ECO:0007669"/>
    <property type="project" value="UniProtKB-KW"/>
</dbReference>
<evidence type="ECO:0000259" key="10">
    <source>
        <dbReference type="PROSITE" id="PS50109"/>
    </source>
</evidence>
<dbReference type="Gene3D" id="3.30.565.10">
    <property type="entry name" value="Histidine kinase-like ATPase, C-terminal domain"/>
    <property type="match status" value="1"/>
</dbReference>
<dbReference type="STRING" id="633440.SAMN05421869_115197"/>
<keyword evidence="6 11" id="KW-0418">Kinase</keyword>
<sequence length="393" mass="40733">MTAENSTFGRYGPGGSRPSLDAVRVPVRFGTVVDAGLGVVFAAAVAFQAYQVADVWGARYWPFGAAVAASVCVLALVRRVSPLWTAVAGLTVAVLAVLVTRLVHLPAEPSPAASLGLAVLTGSALRTLPARGACVVGGAGLAVVAGGLLAGPGSAVPVLSGLAWLAGVAVGLGLRLLAARHRAATELVRRAERLELARELHDVVAHHITSIVLQAQAARLVTAKHPDRTADSLAGIETAGSEALAATRRAVGLLRDTAPAPEGHERLDELIERFESHGRRASLRLDAEPSGWPPEVSSTVYRVVRESLTNAARHARNAATVTVGITQHDEGVTVEVEDDAPQAPALRYRRAGYGLAGMRERVEALGGTLTAGPRPGTGWAVRATIPTGEPPRP</sequence>
<dbReference type="EMBL" id="FNDJ01000015">
    <property type="protein sequence ID" value="SDK36103.1"/>
    <property type="molecule type" value="Genomic_DNA"/>
</dbReference>
<dbReference type="GO" id="GO:0000155">
    <property type="term" value="F:phosphorelay sensor kinase activity"/>
    <property type="evidence" value="ECO:0007669"/>
    <property type="project" value="InterPro"/>
</dbReference>
<evidence type="ECO:0000256" key="2">
    <source>
        <dbReference type="ARBA" id="ARBA00012438"/>
    </source>
</evidence>
<protein>
    <recommendedName>
        <fullName evidence="2">histidine kinase</fullName>
        <ecNumber evidence="2">2.7.13.3</ecNumber>
    </recommendedName>
</protein>
<proteinExistence type="predicted"/>
<reference evidence="11 12" key="1">
    <citation type="submission" date="2016-10" db="EMBL/GenBank/DDBJ databases">
        <authorList>
            <person name="de Groot N.N."/>
        </authorList>
    </citation>
    <scope>NUCLEOTIDE SEQUENCE [LARGE SCALE GENOMIC DNA]</scope>
    <source>
        <strain evidence="11 12">CGMCC 4.6533</strain>
    </source>
</reference>
<feature type="transmembrane region" description="Helical" evidence="9">
    <location>
        <begin position="132"/>
        <end position="150"/>
    </location>
</feature>
<keyword evidence="9" id="KW-0472">Membrane</keyword>
<dbReference type="AlphaFoldDB" id="A0A1G9B9G2"/>
<evidence type="ECO:0000313" key="11">
    <source>
        <dbReference type="EMBL" id="SDK36103.1"/>
    </source>
</evidence>
<evidence type="ECO:0000256" key="7">
    <source>
        <dbReference type="ARBA" id="ARBA00022840"/>
    </source>
</evidence>
<evidence type="ECO:0000256" key="8">
    <source>
        <dbReference type="ARBA" id="ARBA00023012"/>
    </source>
</evidence>
<keyword evidence="9" id="KW-0812">Transmembrane</keyword>
<keyword evidence="9" id="KW-1133">Transmembrane helix</keyword>
<feature type="transmembrane region" description="Helical" evidence="9">
    <location>
        <begin position="59"/>
        <end position="77"/>
    </location>
</feature>
<dbReference type="PANTHER" id="PTHR24421:SF10">
    <property type="entry name" value="NITRATE_NITRITE SENSOR PROTEIN NARQ"/>
    <property type="match status" value="1"/>
</dbReference>
<dbReference type="CDD" id="cd16917">
    <property type="entry name" value="HATPase_UhpB-NarQ-NarX-like"/>
    <property type="match status" value="1"/>
</dbReference>
<dbReference type="SUPFAM" id="SSF55874">
    <property type="entry name" value="ATPase domain of HSP90 chaperone/DNA topoisomerase II/histidine kinase"/>
    <property type="match status" value="1"/>
</dbReference>
<dbReference type="InterPro" id="IPR003594">
    <property type="entry name" value="HATPase_dom"/>
</dbReference>
<evidence type="ECO:0000313" key="12">
    <source>
        <dbReference type="Proteomes" id="UP000199202"/>
    </source>
</evidence>
<evidence type="ECO:0000256" key="1">
    <source>
        <dbReference type="ARBA" id="ARBA00000085"/>
    </source>
</evidence>
<dbReference type="Gene3D" id="1.20.5.1930">
    <property type="match status" value="1"/>
</dbReference>
<evidence type="ECO:0000256" key="6">
    <source>
        <dbReference type="ARBA" id="ARBA00022777"/>
    </source>
</evidence>
<keyword evidence="12" id="KW-1185">Reference proteome</keyword>
<dbReference type="Proteomes" id="UP000199202">
    <property type="component" value="Unassembled WGS sequence"/>
</dbReference>
<feature type="transmembrane region" description="Helical" evidence="9">
    <location>
        <begin position="27"/>
        <end position="47"/>
    </location>
</feature>
<dbReference type="InterPro" id="IPR050482">
    <property type="entry name" value="Sensor_HK_TwoCompSys"/>
</dbReference>
<dbReference type="InterPro" id="IPR036890">
    <property type="entry name" value="HATPase_C_sf"/>
</dbReference>
<dbReference type="PANTHER" id="PTHR24421">
    <property type="entry name" value="NITRATE/NITRITE SENSOR PROTEIN NARX-RELATED"/>
    <property type="match status" value="1"/>
</dbReference>
<dbReference type="PROSITE" id="PS50109">
    <property type="entry name" value="HIS_KIN"/>
    <property type="match status" value="1"/>
</dbReference>
<keyword evidence="3" id="KW-0597">Phosphoprotein</keyword>
<organism evidence="11 12">
    <name type="scientific">Nonomuraea jiangxiensis</name>
    <dbReference type="NCBI Taxonomy" id="633440"/>
    <lineage>
        <taxon>Bacteria</taxon>
        <taxon>Bacillati</taxon>
        <taxon>Actinomycetota</taxon>
        <taxon>Actinomycetes</taxon>
        <taxon>Streptosporangiales</taxon>
        <taxon>Streptosporangiaceae</taxon>
        <taxon>Nonomuraea</taxon>
    </lineage>
</organism>
<evidence type="ECO:0000256" key="4">
    <source>
        <dbReference type="ARBA" id="ARBA00022679"/>
    </source>
</evidence>
<name>A0A1G9B9G2_9ACTN</name>
<evidence type="ECO:0000256" key="3">
    <source>
        <dbReference type="ARBA" id="ARBA00022553"/>
    </source>
</evidence>
<feature type="transmembrane region" description="Helical" evidence="9">
    <location>
        <begin position="156"/>
        <end position="177"/>
    </location>
</feature>
<evidence type="ECO:0000256" key="5">
    <source>
        <dbReference type="ARBA" id="ARBA00022741"/>
    </source>
</evidence>